<dbReference type="InterPro" id="IPR001173">
    <property type="entry name" value="Glyco_trans_2-like"/>
</dbReference>
<comment type="caution">
    <text evidence="3">The sequence shown here is derived from an EMBL/GenBank/DDBJ whole genome shotgun (WGS) entry which is preliminary data.</text>
</comment>
<feature type="transmembrane region" description="Helical" evidence="1">
    <location>
        <begin position="452"/>
        <end position="473"/>
    </location>
</feature>
<dbReference type="AlphaFoldDB" id="A0A1F8DHN8"/>
<reference evidence="3 4" key="1">
    <citation type="journal article" date="2016" name="Nat. Commun.">
        <title>Thousands of microbial genomes shed light on interconnected biogeochemical processes in an aquifer system.</title>
        <authorList>
            <person name="Anantharaman K."/>
            <person name="Brown C.T."/>
            <person name="Hug L.A."/>
            <person name="Sharon I."/>
            <person name="Castelle C.J."/>
            <person name="Probst A.J."/>
            <person name="Thomas B.C."/>
            <person name="Singh A."/>
            <person name="Wilkins M.J."/>
            <person name="Karaoz U."/>
            <person name="Brodie E.L."/>
            <person name="Williams K.H."/>
            <person name="Hubbard S.S."/>
            <person name="Banfield J.F."/>
        </authorList>
    </citation>
    <scope>NUCLEOTIDE SEQUENCE [LARGE SCALE GENOMIC DNA]</scope>
</reference>
<feature type="transmembrane region" description="Helical" evidence="1">
    <location>
        <begin position="41"/>
        <end position="67"/>
    </location>
</feature>
<evidence type="ECO:0000259" key="2">
    <source>
        <dbReference type="Pfam" id="PF13632"/>
    </source>
</evidence>
<keyword evidence="1" id="KW-1133">Transmembrane helix</keyword>
<dbReference type="PANTHER" id="PTHR36851:SF1">
    <property type="entry name" value="GLYCO_TRANS_2-LIKE DOMAIN-CONTAINING PROTEIN"/>
    <property type="match status" value="1"/>
</dbReference>
<proteinExistence type="predicted"/>
<keyword evidence="1" id="KW-0472">Membrane</keyword>
<feature type="domain" description="Glycosyltransferase 2-like" evidence="2">
    <location>
        <begin position="203"/>
        <end position="427"/>
    </location>
</feature>
<protein>
    <recommendedName>
        <fullName evidence="2">Glycosyltransferase 2-like domain-containing protein</fullName>
    </recommendedName>
</protein>
<evidence type="ECO:0000256" key="1">
    <source>
        <dbReference type="SAM" id="Phobius"/>
    </source>
</evidence>
<dbReference type="Gene3D" id="3.90.550.10">
    <property type="entry name" value="Spore Coat Polysaccharide Biosynthesis Protein SpsA, Chain A"/>
    <property type="match status" value="1"/>
</dbReference>
<keyword evidence="1" id="KW-0812">Transmembrane</keyword>
<dbReference type="PANTHER" id="PTHR36851">
    <property type="entry name" value="UNNAMED PRODUCT"/>
    <property type="match status" value="1"/>
</dbReference>
<dbReference type="Pfam" id="PF13632">
    <property type="entry name" value="Glyco_trans_2_3"/>
    <property type="match status" value="1"/>
</dbReference>
<feature type="transmembrane region" description="Helical" evidence="1">
    <location>
        <begin position="383"/>
        <end position="406"/>
    </location>
</feature>
<dbReference type="InterPro" id="IPR029044">
    <property type="entry name" value="Nucleotide-diphossugar_trans"/>
</dbReference>
<name>A0A1F8DHN8_9BACT</name>
<dbReference type="Proteomes" id="UP000178803">
    <property type="component" value="Unassembled WGS sequence"/>
</dbReference>
<gene>
    <name evidence="3" type="ORF">A2614_00795</name>
</gene>
<evidence type="ECO:0000313" key="4">
    <source>
        <dbReference type="Proteomes" id="UP000178803"/>
    </source>
</evidence>
<accession>A0A1F8DHN8</accession>
<evidence type="ECO:0000313" key="3">
    <source>
        <dbReference type="EMBL" id="OGM88114.1"/>
    </source>
</evidence>
<feature type="transmembrane region" description="Helical" evidence="1">
    <location>
        <begin position="418"/>
        <end position="440"/>
    </location>
</feature>
<sequence length="496" mass="58005">MKSFIEKNERIILRLLEILPGLVSWNLILFPYWGILVFPNVVAYFILFFNIYWFYQSFLIAITATIAHFKIQASMQYNWLADLKSFPDWKKVHHVVIVPTYKEPLYILERTLNSLAKQDLPTSQISVVLAMEKREPEEDRLTKVAALTEKFKGIFGNFFITVHELTPEETIGKHSNQRFAAKWVKGELVNERKMDINYLTVTSCDSDHTFHPKHFSSLTFKFLDNPQRHKMFWQPAVLFYNNIWELPAITRVQNTFMSIWSLSQLPRRDRLINAQNYSLSFKLLDEVGYWEPDKIPEDWGIFFKAYYKKGGGVEVEPIYLPLYADAALAATFLGTLKNQYEQIKRWAWGVSDDPWIIKNYFLTSGVPFWDKTVRLIHVLQAHFLWPVNWFIITIGLSLPVLLNPAFGRTALGYTVPKLSSFVLTLALIFLIVIIIFDNIYKPKRPESFPLWRALLIPFEFVLMPIAGFFFSALPGLDAHTRLMLGKYIEYRVTEKV</sequence>
<dbReference type="EMBL" id="MGIJ01000011">
    <property type="protein sequence ID" value="OGM88114.1"/>
    <property type="molecule type" value="Genomic_DNA"/>
</dbReference>
<organism evidence="3 4">
    <name type="scientific">Candidatus Woesebacteria bacterium RIFOXYD1_FULL_40_21</name>
    <dbReference type="NCBI Taxonomy" id="1802549"/>
    <lineage>
        <taxon>Bacteria</taxon>
        <taxon>Candidatus Woeseibacteriota</taxon>
    </lineage>
</organism>
<feature type="transmembrane region" description="Helical" evidence="1">
    <location>
        <begin position="12"/>
        <end position="35"/>
    </location>
</feature>
<dbReference type="SUPFAM" id="SSF53448">
    <property type="entry name" value="Nucleotide-diphospho-sugar transferases"/>
    <property type="match status" value="1"/>
</dbReference>